<evidence type="ECO:0000259" key="1">
    <source>
        <dbReference type="Pfam" id="PF09002"/>
    </source>
</evidence>
<gene>
    <name evidence="2" type="ORF">KDW_39780</name>
</gene>
<reference evidence="2 3" key="1">
    <citation type="submission" date="2019-10" db="EMBL/GenBank/DDBJ databases">
        <title>Dictyobacter vulcani sp. nov., within the class Ktedonobacteria, isolated from soil of volcanic Mt. Zao.</title>
        <authorList>
            <person name="Zheng Y."/>
            <person name="Wang C.M."/>
            <person name="Sakai Y."/>
            <person name="Abe K."/>
            <person name="Yokota A."/>
            <person name="Yabe S."/>
        </authorList>
    </citation>
    <scope>NUCLEOTIDE SEQUENCE [LARGE SCALE GENOMIC DNA]</scope>
    <source>
        <strain evidence="2 3">W12</strain>
    </source>
</reference>
<evidence type="ECO:0000313" key="2">
    <source>
        <dbReference type="EMBL" id="GER89816.1"/>
    </source>
</evidence>
<dbReference type="EMBL" id="BKZW01000002">
    <property type="protein sequence ID" value="GER89816.1"/>
    <property type="molecule type" value="Genomic_DNA"/>
</dbReference>
<name>A0A5J4KX86_9CHLR</name>
<comment type="caution">
    <text evidence="2">The sequence shown here is derived from an EMBL/GenBank/DDBJ whole genome shotgun (WGS) entry which is preliminary data.</text>
</comment>
<accession>A0A5J4KX86</accession>
<dbReference type="InterPro" id="IPR011335">
    <property type="entry name" value="Restrct_endonuc-II-like"/>
</dbReference>
<dbReference type="InterPro" id="IPR011856">
    <property type="entry name" value="tRNA_endonuc-like_dom_sf"/>
</dbReference>
<dbReference type="Gene3D" id="3.40.50.10770">
    <property type="entry name" value="Hypothetical protein VC1899 like domain (Restriction endonuclease-like)"/>
    <property type="match status" value="1"/>
</dbReference>
<keyword evidence="3" id="KW-1185">Reference proteome</keyword>
<dbReference type="Gene3D" id="3.40.1350.10">
    <property type="match status" value="1"/>
</dbReference>
<dbReference type="InterPro" id="IPR015093">
    <property type="entry name" value="Card1_endonucl_dom"/>
</dbReference>
<proteinExistence type="predicted"/>
<sequence length="382" mass="43612">MTKKTALLALTGGRCTPDILALQCIHPELVVILTSEEGYRDEATFVKFANNLPQHKIQLPTVHVESYDLDKVKQACLDICTQYPQTEWDWTFSISSCPKILAFGAYEIAQQLEIPCVYIDSRHKKIISFIKGIGVSSESFFHMSVDDYMEIFQRTRDKTNYDEKYRAYVQAHSQIAKIMACSADTPLFSKYMRDKKAKEKVEIPDLFPATSPLLRELEHHGAIHTHVYTDGRIECQFTNAAMASFLGKGDWLEVYTWSEVEKAGFADDNQWGYTLQSTAKNELDTVFTYDAQLIFTECKTDENPFKKKKASYLDAMNSKAEMLGRTYTTKVFVTNASKTLDGYANFWEQAQLRQIVVVTAEDLPNIGEILKKQAIDPDFPRK</sequence>
<dbReference type="RefSeq" id="WP_151757654.1">
    <property type="nucleotide sequence ID" value="NZ_BKZW01000002.1"/>
</dbReference>
<protein>
    <recommendedName>
        <fullName evidence="1">Card1 endonuclease domain-containing protein</fullName>
    </recommendedName>
</protein>
<dbReference type="Proteomes" id="UP000326912">
    <property type="component" value="Unassembled WGS sequence"/>
</dbReference>
<dbReference type="Pfam" id="PF09002">
    <property type="entry name" value="Card1_endonuc"/>
    <property type="match status" value="1"/>
</dbReference>
<dbReference type="GO" id="GO:0003676">
    <property type="term" value="F:nucleic acid binding"/>
    <property type="evidence" value="ECO:0007669"/>
    <property type="project" value="InterPro"/>
</dbReference>
<dbReference type="AlphaFoldDB" id="A0A5J4KX86"/>
<feature type="domain" description="Card1 endonuclease" evidence="1">
    <location>
        <begin position="246"/>
        <end position="373"/>
    </location>
</feature>
<dbReference type="SUPFAM" id="SSF52980">
    <property type="entry name" value="Restriction endonuclease-like"/>
    <property type="match status" value="1"/>
</dbReference>
<organism evidence="2 3">
    <name type="scientific">Dictyobacter vulcani</name>
    <dbReference type="NCBI Taxonomy" id="2607529"/>
    <lineage>
        <taxon>Bacteria</taxon>
        <taxon>Bacillati</taxon>
        <taxon>Chloroflexota</taxon>
        <taxon>Ktedonobacteria</taxon>
        <taxon>Ktedonobacterales</taxon>
        <taxon>Dictyobacteraceae</taxon>
        <taxon>Dictyobacter</taxon>
    </lineage>
</organism>
<evidence type="ECO:0000313" key="3">
    <source>
        <dbReference type="Proteomes" id="UP000326912"/>
    </source>
</evidence>